<name>A0A9D1Y7R8_9FIRM</name>
<sequence>MDLKHGKITVGELLDDPRSRSVLQKRFPAALRHPLTGASRTVTLDQLLSVASGWLPKRKLDDALEELRRI</sequence>
<comment type="caution">
    <text evidence="1">The sequence shown here is derived from an EMBL/GenBank/DDBJ whole genome shotgun (WGS) entry which is preliminary data.</text>
</comment>
<evidence type="ECO:0000313" key="2">
    <source>
        <dbReference type="Proteomes" id="UP000823868"/>
    </source>
</evidence>
<dbReference type="Proteomes" id="UP000823868">
    <property type="component" value="Unassembled WGS sequence"/>
</dbReference>
<gene>
    <name evidence="1" type="ORF">H9841_02895</name>
</gene>
<evidence type="ECO:0000313" key="1">
    <source>
        <dbReference type="EMBL" id="HIY20833.1"/>
    </source>
</evidence>
<dbReference type="AlphaFoldDB" id="A0A9D1Y7R8"/>
<protein>
    <submittedName>
        <fullName evidence="1">Uncharacterized protein</fullName>
    </submittedName>
</protein>
<reference evidence="1" key="2">
    <citation type="submission" date="2021-04" db="EMBL/GenBank/DDBJ databases">
        <authorList>
            <person name="Gilroy R."/>
        </authorList>
    </citation>
    <scope>NUCLEOTIDE SEQUENCE</scope>
    <source>
        <strain evidence="1">ChiBcec16_6824</strain>
    </source>
</reference>
<accession>A0A9D1Y7R8</accession>
<dbReference type="EMBL" id="DXDX01000055">
    <property type="protein sequence ID" value="HIY20833.1"/>
    <property type="molecule type" value="Genomic_DNA"/>
</dbReference>
<proteinExistence type="predicted"/>
<organism evidence="1 2">
    <name type="scientific">Candidatus Flavonifractor merdigallinarum</name>
    <dbReference type="NCBI Taxonomy" id="2838589"/>
    <lineage>
        <taxon>Bacteria</taxon>
        <taxon>Bacillati</taxon>
        <taxon>Bacillota</taxon>
        <taxon>Clostridia</taxon>
        <taxon>Eubacteriales</taxon>
        <taxon>Oscillospiraceae</taxon>
        <taxon>Flavonifractor</taxon>
    </lineage>
</organism>
<reference evidence="1" key="1">
    <citation type="journal article" date="2021" name="PeerJ">
        <title>Extensive microbial diversity within the chicken gut microbiome revealed by metagenomics and culture.</title>
        <authorList>
            <person name="Gilroy R."/>
            <person name="Ravi A."/>
            <person name="Getino M."/>
            <person name="Pursley I."/>
            <person name="Horton D.L."/>
            <person name="Alikhan N.F."/>
            <person name="Baker D."/>
            <person name="Gharbi K."/>
            <person name="Hall N."/>
            <person name="Watson M."/>
            <person name="Adriaenssens E.M."/>
            <person name="Foster-Nyarko E."/>
            <person name="Jarju S."/>
            <person name="Secka A."/>
            <person name="Antonio M."/>
            <person name="Oren A."/>
            <person name="Chaudhuri R.R."/>
            <person name="La Ragione R."/>
            <person name="Hildebrand F."/>
            <person name="Pallen M.J."/>
        </authorList>
    </citation>
    <scope>NUCLEOTIDE SEQUENCE</scope>
    <source>
        <strain evidence="1">ChiBcec16_6824</strain>
    </source>
</reference>